<sequence>MEDFYRILAMPDRYIVYREHYKLNGVDEWWNEYRRLSAVDRDEFLDLLERLNGDR</sequence>
<name>A0A450TIM1_9GAMM</name>
<dbReference type="EMBL" id="CAADFE010000011">
    <property type="protein sequence ID" value="VFJ67115.1"/>
    <property type="molecule type" value="Genomic_DNA"/>
</dbReference>
<gene>
    <name evidence="1" type="ORF">BECKFW1821C_GA0114237_101113</name>
</gene>
<organism evidence="1">
    <name type="scientific">Candidatus Kentrum sp. FW</name>
    <dbReference type="NCBI Taxonomy" id="2126338"/>
    <lineage>
        <taxon>Bacteria</taxon>
        <taxon>Pseudomonadati</taxon>
        <taxon>Pseudomonadota</taxon>
        <taxon>Gammaproteobacteria</taxon>
        <taxon>Candidatus Kentrum</taxon>
    </lineage>
</organism>
<protein>
    <submittedName>
        <fullName evidence="1">Uncharacterized protein</fullName>
    </submittedName>
</protein>
<reference evidence="1" key="1">
    <citation type="submission" date="2019-02" db="EMBL/GenBank/DDBJ databases">
        <authorList>
            <person name="Gruber-Vodicka R. H."/>
            <person name="Seah K. B. B."/>
        </authorList>
    </citation>
    <scope>NUCLEOTIDE SEQUENCE</scope>
    <source>
        <strain evidence="1">BECK_BZ131</strain>
    </source>
</reference>
<proteinExistence type="predicted"/>
<accession>A0A450TIM1</accession>
<evidence type="ECO:0000313" key="1">
    <source>
        <dbReference type="EMBL" id="VFJ67115.1"/>
    </source>
</evidence>
<dbReference type="AlphaFoldDB" id="A0A450TIM1"/>